<dbReference type="Proteomes" id="UP000240883">
    <property type="component" value="Unassembled WGS sequence"/>
</dbReference>
<feature type="coiled-coil region" evidence="1">
    <location>
        <begin position="121"/>
        <end position="148"/>
    </location>
</feature>
<protein>
    <submittedName>
        <fullName evidence="3">Uncharacterized protein</fullName>
    </submittedName>
</protein>
<dbReference type="EMBL" id="KZ678134">
    <property type="protein sequence ID" value="PSN67677.1"/>
    <property type="molecule type" value="Genomic_DNA"/>
</dbReference>
<reference evidence="3 4" key="1">
    <citation type="journal article" date="2018" name="Front. Microbiol.">
        <title>Genome-Wide Analysis of Corynespora cassiicola Leaf Fall Disease Putative Effectors.</title>
        <authorList>
            <person name="Lopez D."/>
            <person name="Ribeiro S."/>
            <person name="Label P."/>
            <person name="Fumanal B."/>
            <person name="Venisse J.S."/>
            <person name="Kohler A."/>
            <person name="de Oliveira R.R."/>
            <person name="Labutti K."/>
            <person name="Lipzen A."/>
            <person name="Lail K."/>
            <person name="Bauer D."/>
            <person name="Ohm R.A."/>
            <person name="Barry K.W."/>
            <person name="Spatafora J."/>
            <person name="Grigoriev I.V."/>
            <person name="Martin F.M."/>
            <person name="Pujade-Renaud V."/>
        </authorList>
    </citation>
    <scope>NUCLEOTIDE SEQUENCE [LARGE SCALE GENOMIC DNA]</scope>
    <source>
        <strain evidence="3 4">Philippines</strain>
    </source>
</reference>
<evidence type="ECO:0000256" key="1">
    <source>
        <dbReference type="SAM" id="Coils"/>
    </source>
</evidence>
<evidence type="ECO:0000256" key="2">
    <source>
        <dbReference type="SAM" id="MobiDB-lite"/>
    </source>
</evidence>
<evidence type="ECO:0000313" key="4">
    <source>
        <dbReference type="Proteomes" id="UP000240883"/>
    </source>
</evidence>
<keyword evidence="4" id="KW-1185">Reference proteome</keyword>
<sequence>MADTNSHNSSESPDSSSTRENSSNRFVPAPEISPGYPDPEVIYEFGKDWIKHVKESWTNTSNQLPKPNFESKEFIVHVGLAKNLWANIVHRKLPHQDFISSLHAFYLLGTWDGREHIVNKVEAFAQDNEKIKELVEEERKKHKEEYEKF</sequence>
<organism evidence="3 4">
    <name type="scientific">Corynespora cassiicola Philippines</name>
    <dbReference type="NCBI Taxonomy" id="1448308"/>
    <lineage>
        <taxon>Eukaryota</taxon>
        <taxon>Fungi</taxon>
        <taxon>Dikarya</taxon>
        <taxon>Ascomycota</taxon>
        <taxon>Pezizomycotina</taxon>
        <taxon>Dothideomycetes</taxon>
        <taxon>Pleosporomycetidae</taxon>
        <taxon>Pleosporales</taxon>
        <taxon>Corynesporascaceae</taxon>
        <taxon>Corynespora</taxon>
    </lineage>
</organism>
<name>A0A2T2NQG3_CORCC</name>
<evidence type="ECO:0000313" key="3">
    <source>
        <dbReference type="EMBL" id="PSN67677.1"/>
    </source>
</evidence>
<dbReference type="AlphaFoldDB" id="A0A2T2NQG3"/>
<proteinExistence type="predicted"/>
<accession>A0A2T2NQG3</accession>
<feature type="compositionally biased region" description="Low complexity" evidence="2">
    <location>
        <begin position="1"/>
        <end position="25"/>
    </location>
</feature>
<keyword evidence="1" id="KW-0175">Coiled coil</keyword>
<gene>
    <name evidence="3" type="ORF">BS50DRAFT_347068</name>
</gene>
<feature type="region of interest" description="Disordered" evidence="2">
    <location>
        <begin position="1"/>
        <end position="33"/>
    </location>
</feature>